<dbReference type="RefSeq" id="WP_397403175.1">
    <property type="nucleotide sequence ID" value="NZ_JBIRYI010000004.1"/>
</dbReference>
<comment type="caution">
    <text evidence="1">The sequence shown here is derived from an EMBL/GenBank/DDBJ whole genome shotgun (WGS) entry which is preliminary data.</text>
</comment>
<evidence type="ECO:0000313" key="2">
    <source>
        <dbReference type="Proteomes" id="UP001611580"/>
    </source>
</evidence>
<protein>
    <submittedName>
        <fullName evidence="1">Uncharacterized protein</fullName>
    </submittedName>
</protein>
<dbReference type="Proteomes" id="UP001611580">
    <property type="component" value="Unassembled WGS sequence"/>
</dbReference>
<accession>A0ABW7XH87</accession>
<gene>
    <name evidence="1" type="ORF">ACH47X_08235</name>
</gene>
<evidence type="ECO:0000313" key="1">
    <source>
        <dbReference type="EMBL" id="MFI2486883.1"/>
    </source>
</evidence>
<organism evidence="1 2">
    <name type="scientific">Promicromonospora kroppenstedtii</name>
    <dbReference type="NCBI Taxonomy" id="440482"/>
    <lineage>
        <taxon>Bacteria</taxon>
        <taxon>Bacillati</taxon>
        <taxon>Actinomycetota</taxon>
        <taxon>Actinomycetes</taxon>
        <taxon>Micrococcales</taxon>
        <taxon>Promicromonosporaceae</taxon>
        <taxon>Promicromonospora</taxon>
    </lineage>
</organism>
<reference evidence="1 2" key="1">
    <citation type="submission" date="2024-10" db="EMBL/GenBank/DDBJ databases">
        <title>The Natural Products Discovery Center: Release of the First 8490 Sequenced Strains for Exploring Actinobacteria Biosynthetic Diversity.</title>
        <authorList>
            <person name="Kalkreuter E."/>
            <person name="Kautsar S.A."/>
            <person name="Yang D."/>
            <person name="Bader C.D."/>
            <person name="Teijaro C.N."/>
            <person name="Fluegel L."/>
            <person name="Davis C.M."/>
            <person name="Simpson J.R."/>
            <person name="Lauterbach L."/>
            <person name="Steele A.D."/>
            <person name="Gui C."/>
            <person name="Meng S."/>
            <person name="Li G."/>
            <person name="Viehrig K."/>
            <person name="Ye F."/>
            <person name="Su P."/>
            <person name="Kiefer A.F."/>
            <person name="Nichols A."/>
            <person name="Cepeda A.J."/>
            <person name="Yan W."/>
            <person name="Fan B."/>
            <person name="Jiang Y."/>
            <person name="Adhikari A."/>
            <person name="Zheng C.-J."/>
            <person name="Schuster L."/>
            <person name="Cowan T.M."/>
            <person name="Smanski M.J."/>
            <person name="Chevrette M.G."/>
            <person name="De Carvalho L.P.S."/>
            <person name="Shen B."/>
        </authorList>
    </citation>
    <scope>NUCLEOTIDE SEQUENCE [LARGE SCALE GENOMIC DNA]</scope>
    <source>
        <strain evidence="1 2">NPDC019481</strain>
    </source>
</reference>
<sequence>MTKPFNVGIATSITIFYFMVEAILEAGVGALASDWLSFAGQATTLDHGAKRGPESLGFRATFVGATACLTRRGIPEGEGR</sequence>
<proteinExistence type="predicted"/>
<name>A0ABW7XH87_9MICO</name>
<dbReference type="EMBL" id="JBIRYI010000004">
    <property type="protein sequence ID" value="MFI2486883.1"/>
    <property type="molecule type" value="Genomic_DNA"/>
</dbReference>
<keyword evidence="2" id="KW-1185">Reference proteome</keyword>